<name>A0A094PWN2_9ZZZZ</name>
<evidence type="ECO:0000259" key="1">
    <source>
        <dbReference type="Pfam" id="PF01408"/>
    </source>
</evidence>
<evidence type="ECO:0000259" key="2">
    <source>
        <dbReference type="Pfam" id="PF22725"/>
    </source>
</evidence>
<dbReference type="Pfam" id="PF01408">
    <property type="entry name" value="GFO_IDH_MocA"/>
    <property type="match status" value="1"/>
</dbReference>
<dbReference type="InterPro" id="IPR036291">
    <property type="entry name" value="NAD(P)-bd_dom_sf"/>
</dbReference>
<accession>A0A094PWN2</accession>
<dbReference type="Gene3D" id="3.30.360.10">
    <property type="entry name" value="Dihydrodipicolinate Reductase, domain 2"/>
    <property type="match status" value="1"/>
</dbReference>
<comment type="caution">
    <text evidence="3">The sequence shown here is derived from an EMBL/GenBank/DDBJ whole genome shotgun (WGS) entry which is preliminary data.</text>
</comment>
<sequence>MRWASTRGESVEFTLMSKANVSKSIRIGLLAYGAIGHEHNLAVQATNGLELTAVCDTNPDRIVAAKELAPDVASFSDALTMLDSGTLDLVVISTPPNSHYAWAKEALQRNIHVVLEKPMALRAEECDELMAIAAAKGLLLVVYQNRRFDADFVTMSSKIREGLIGDVFQYDCFVGGYSQPCTYWHSNAEVSGGAIFDWGSHFIDQILTVIPDTVSHVSGQNHKRVWMHATNADHAQVTITFASGVQASFVNSDLAAARKPKFYVLGTKGAIVGNWDPAAEPAVSDLPAILTLHSSDGSVSTIDLDVVQPFAFHASLVDFLHNQVPMSVQALQSRNVVAIMEAAERSAVSNATPVSPSIKN</sequence>
<dbReference type="Pfam" id="PF22725">
    <property type="entry name" value="GFO_IDH_MocA_C3"/>
    <property type="match status" value="1"/>
</dbReference>
<gene>
    <name evidence="3" type="ORF">GM51_14745</name>
</gene>
<dbReference type="Gene3D" id="3.40.50.720">
    <property type="entry name" value="NAD(P)-binding Rossmann-like Domain"/>
    <property type="match status" value="1"/>
</dbReference>
<protein>
    <recommendedName>
        <fullName evidence="4">Oxidoreductase</fullName>
    </recommendedName>
</protein>
<dbReference type="InterPro" id="IPR000683">
    <property type="entry name" value="Gfo/Idh/MocA-like_OxRdtase_N"/>
</dbReference>
<evidence type="ECO:0008006" key="4">
    <source>
        <dbReference type="Google" id="ProtNLM"/>
    </source>
</evidence>
<feature type="domain" description="Gfo/Idh/MocA-like oxidoreductase N-terminal" evidence="1">
    <location>
        <begin position="25"/>
        <end position="143"/>
    </location>
</feature>
<dbReference type="PANTHER" id="PTHR43708">
    <property type="entry name" value="CONSERVED EXPRESSED OXIDOREDUCTASE (EUROFUNG)"/>
    <property type="match status" value="1"/>
</dbReference>
<proteinExistence type="predicted"/>
<reference evidence="3" key="1">
    <citation type="submission" date="2014-06" db="EMBL/GenBank/DDBJ databases">
        <title>Key roles for freshwater Actinobacteria revealed by deep metagenomic sequencing.</title>
        <authorList>
            <person name="Ghai R."/>
            <person name="Mizuno C.M."/>
            <person name="Picazo A."/>
            <person name="Camacho A."/>
            <person name="Rodriguez-Valera F."/>
        </authorList>
    </citation>
    <scope>NUCLEOTIDE SEQUENCE</scope>
</reference>
<dbReference type="InterPro" id="IPR055170">
    <property type="entry name" value="GFO_IDH_MocA-like_dom"/>
</dbReference>
<feature type="domain" description="GFO/IDH/MocA-like oxidoreductase" evidence="2">
    <location>
        <begin position="153"/>
        <end position="271"/>
    </location>
</feature>
<dbReference type="AlphaFoldDB" id="A0A094PWN2"/>
<dbReference type="InterPro" id="IPR051317">
    <property type="entry name" value="Gfo/Idh/MocA_oxidoreduct"/>
</dbReference>
<dbReference type="GO" id="GO:0000166">
    <property type="term" value="F:nucleotide binding"/>
    <property type="evidence" value="ECO:0007669"/>
    <property type="project" value="InterPro"/>
</dbReference>
<dbReference type="EMBL" id="JNSL01000111">
    <property type="protein sequence ID" value="KGA15512.1"/>
    <property type="molecule type" value="Genomic_DNA"/>
</dbReference>
<organism evidence="3">
    <name type="scientific">freshwater metagenome</name>
    <dbReference type="NCBI Taxonomy" id="449393"/>
    <lineage>
        <taxon>unclassified sequences</taxon>
        <taxon>metagenomes</taxon>
        <taxon>ecological metagenomes</taxon>
    </lineage>
</organism>
<dbReference type="SUPFAM" id="SSF55347">
    <property type="entry name" value="Glyceraldehyde-3-phosphate dehydrogenase-like, C-terminal domain"/>
    <property type="match status" value="1"/>
</dbReference>
<dbReference type="PANTHER" id="PTHR43708:SF8">
    <property type="entry name" value="OXIDOREDUCTASE"/>
    <property type="match status" value="1"/>
</dbReference>
<evidence type="ECO:0000313" key="3">
    <source>
        <dbReference type="EMBL" id="KGA15512.1"/>
    </source>
</evidence>
<dbReference type="SUPFAM" id="SSF51735">
    <property type="entry name" value="NAD(P)-binding Rossmann-fold domains"/>
    <property type="match status" value="1"/>
</dbReference>